<organism evidence="1 2">
    <name type="scientific">Arcobacter ellisii</name>
    <dbReference type="NCBI Taxonomy" id="913109"/>
    <lineage>
        <taxon>Bacteria</taxon>
        <taxon>Pseudomonadati</taxon>
        <taxon>Campylobacterota</taxon>
        <taxon>Epsilonproteobacteria</taxon>
        <taxon>Campylobacterales</taxon>
        <taxon>Arcobacteraceae</taxon>
        <taxon>Arcobacter</taxon>
    </lineage>
</organism>
<reference evidence="1 2" key="1">
    <citation type="submission" date="2017-09" db="EMBL/GenBank/DDBJ databases">
        <title>Genomics of the genus Arcobacter.</title>
        <authorList>
            <person name="Perez-Cataluna A."/>
            <person name="Figueras M.J."/>
            <person name="Salas-Masso N."/>
        </authorList>
    </citation>
    <scope>NUCLEOTIDE SEQUENCE [LARGE SCALE GENOMIC DNA]</scope>
    <source>
        <strain evidence="1 2">CECT 7837</strain>
    </source>
</reference>
<dbReference type="SUPFAM" id="SSF53187">
    <property type="entry name" value="Zn-dependent exopeptidases"/>
    <property type="match status" value="1"/>
</dbReference>
<dbReference type="Proteomes" id="UP000290588">
    <property type="component" value="Unassembled WGS sequence"/>
</dbReference>
<evidence type="ECO:0000313" key="2">
    <source>
        <dbReference type="Proteomes" id="UP000290588"/>
    </source>
</evidence>
<dbReference type="AlphaFoldDB" id="A0AA94F832"/>
<proteinExistence type="predicted"/>
<gene>
    <name evidence="1" type="ORF">CP962_14460</name>
</gene>
<protein>
    <submittedName>
        <fullName evidence="1">Peptidase T</fullName>
    </submittedName>
</protein>
<comment type="caution">
    <text evidence="1">The sequence shown here is derived from an EMBL/GenBank/DDBJ whole genome shotgun (WGS) entry which is preliminary data.</text>
</comment>
<dbReference type="Gene3D" id="3.40.630.10">
    <property type="entry name" value="Zn peptidases"/>
    <property type="match status" value="1"/>
</dbReference>
<accession>A0AA94F832</accession>
<evidence type="ECO:0000313" key="1">
    <source>
        <dbReference type="EMBL" id="RXI25732.1"/>
    </source>
</evidence>
<name>A0AA94F832_9BACT</name>
<feature type="non-terminal residue" evidence="1">
    <location>
        <position position="1"/>
    </location>
</feature>
<sequence length="50" mass="5439">FMGLPTPNIFTGCGNFHGPFEYASIDVMEKAVHVVVGIAQEVANSHQSYK</sequence>
<dbReference type="EMBL" id="NXIG01000091">
    <property type="protein sequence ID" value="RXI25732.1"/>
    <property type="molecule type" value="Genomic_DNA"/>
</dbReference>